<dbReference type="STRING" id="257309.DIP0080"/>
<protein>
    <submittedName>
        <fullName evidence="1">Uncharacterized protein</fullName>
    </submittedName>
</protein>
<dbReference type="KEGG" id="cdi:DIP0080"/>
<name>Q6NKF0_CORDI</name>
<accession>Q6NKF0</accession>
<evidence type="ECO:0000313" key="1">
    <source>
        <dbReference type="EMBL" id="CAE48586.1"/>
    </source>
</evidence>
<reference evidence="1 2" key="1">
    <citation type="journal article" date="2003" name="Nucleic Acids Res.">
        <title>The complete genome sequence and analysis of Corynebacterium diphtheriae NCTC13129.</title>
        <authorList>
            <person name="Cerdeno-Tarraga A.M."/>
            <person name="Efstratiou A."/>
            <person name="Dover L.G."/>
            <person name="Holden M.T.G."/>
            <person name="Pallen M."/>
            <person name="Bentley S.D."/>
            <person name="Besra G.S."/>
            <person name="Churcher C."/>
            <person name="James K.D."/>
            <person name="De Zoysa A."/>
            <person name="Chillingworth T."/>
            <person name="Cronin A."/>
            <person name="Dowd L."/>
            <person name="Feltwell T."/>
            <person name="Hamlin N."/>
            <person name="Holroyd S."/>
            <person name="Jagels K."/>
            <person name="Moule S."/>
            <person name="Quail M.A."/>
            <person name="Rabbinowitsch E."/>
            <person name="Rutherford K."/>
            <person name="Thomson N.R."/>
            <person name="Unwin L."/>
            <person name="Whitehead S."/>
            <person name="Barrell B.G.Parkhill.J."/>
        </authorList>
    </citation>
    <scope>NUCLEOTIDE SEQUENCE [LARGE SCALE GENOMIC DNA]</scope>
    <source>
        <strain evidence="2">ATCC 700971 / NCTC 13129 / Biotype gravis</strain>
    </source>
</reference>
<dbReference type="Proteomes" id="UP000002198">
    <property type="component" value="Chromosome"/>
</dbReference>
<dbReference type="HOGENOM" id="CLU_3232304_0_0_11"/>
<keyword evidence="2" id="KW-1185">Reference proteome</keyword>
<proteinExistence type="predicted"/>
<sequence length="43" mass="4589">MLEGDQMGFRVDFLPGVLLRGSSGLLIFDLGSSFETLVVDLGS</sequence>
<evidence type="ECO:0000313" key="2">
    <source>
        <dbReference type="Proteomes" id="UP000002198"/>
    </source>
</evidence>
<dbReference type="EMBL" id="BX248354">
    <property type="protein sequence ID" value="CAE48586.1"/>
    <property type="molecule type" value="Genomic_DNA"/>
</dbReference>
<dbReference type="AlphaFoldDB" id="Q6NKF0"/>
<organism evidence="1 2">
    <name type="scientific">Corynebacterium diphtheriae (strain ATCC 700971 / NCTC 13129 / Biotype gravis)</name>
    <dbReference type="NCBI Taxonomy" id="257309"/>
    <lineage>
        <taxon>Bacteria</taxon>
        <taxon>Bacillati</taxon>
        <taxon>Actinomycetota</taxon>
        <taxon>Actinomycetes</taxon>
        <taxon>Mycobacteriales</taxon>
        <taxon>Corynebacteriaceae</taxon>
        <taxon>Corynebacterium</taxon>
    </lineage>
</organism>
<gene>
    <name evidence="1" type="ordered locus">DIP0080</name>
</gene>